<dbReference type="NCBIfam" id="NF003952">
    <property type="entry name" value="PRK05450.1-5"/>
    <property type="match status" value="1"/>
</dbReference>
<proteinExistence type="predicted"/>
<dbReference type="GO" id="GO:0016779">
    <property type="term" value="F:nucleotidyltransferase activity"/>
    <property type="evidence" value="ECO:0007669"/>
    <property type="project" value="UniProtKB-KW"/>
</dbReference>
<keyword evidence="3" id="KW-0448">Lipopolysaccharide biosynthesis</keyword>
<dbReference type="EMBL" id="JBHLTL010000006">
    <property type="protein sequence ID" value="MFC0589887.1"/>
    <property type="molecule type" value="Genomic_DNA"/>
</dbReference>
<dbReference type="NCBIfam" id="NF003950">
    <property type="entry name" value="PRK05450.1-3"/>
    <property type="match status" value="1"/>
</dbReference>
<dbReference type="Gene3D" id="3.90.550.10">
    <property type="entry name" value="Spore Coat Polysaccharide Biosynthesis Protein SpsA, Chain A"/>
    <property type="match status" value="1"/>
</dbReference>
<protein>
    <submittedName>
        <fullName evidence="4">3-deoxy-manno-octulosonate cytidylyltransferase</fullName>
    </submittedName>
</protein>
<evidence type="ECO:0000256" key="2">
    <source>
        <dbReference type="ARBA" id="ARBA00022695"/>
    </source>
</evidence>
<dbReference type="InterPro" id="IPR004528">
    <property type="entry name" value="KdsB"/>
</dbReference>
<dbReference type="InterPro" id="IPR003329">
    <property type="entry name" value="Cytidylyl_trans"/>
</dbReference>
<evidence type="ECO:0000313" key="5">
    <source>
        <dbReference type="Proteomes" id="UP001589943"/>
    </source>
</evidence>
<evidence type="ECO:0000256" key="3">
    <source>
        <dbReference type="ARBA" id="ARBA00022985"/>
    </source>
</evidence>
<comment type="caution">
    <text evidence="4">The sequence shown here is derived from an EMBL/GenBank/DDBJ whole genome shotgun (WGS) entry which is preliminary data.</text>
</comment>
<sequence length="259" mass="27549">MPAVLPLVIIPARFGSVRYPGKPLINLTARDGTTRSLIEWTWRAGVAAVGTERAVIATDDQRIADAAQAFGARWVMTDPALRNGTERCAAALDALRASADVVINLQGDSPLVPVAHLTALLARFADPAVSVATPYVACDAAMMAWIGAEQAAGRIGGTCVVCRGDGTAAYFSKRAIPFGATVDEPLKLHLGVYAYRPAAMAAYAELPPSPLERAEGLEQLRFIEAGWPVHMVEVERPRGGIWEVNNPDDVALVNPLLPC</sequence>
<dbReference type="Pfam" id="PF02348">
    <property type="entry name" value="CTP_transf_3"/>
    <property type="match status" value="1"/>
</dbReference>
<accession>A0ABV6PKH5</accession>
<evidence type="ECO:0000256" key="1">
    <source>
        <dbReference type="ARBA" id="ARBA00022679"/>
    </source>
</evidence>
<organism evidence="4 5">
    <name type="scientific">Novosphingobium aquiterrae</name>
    <dbReference type="NCBI Taxonomy" id="624388"/>
    <lineage>
        <taxon>Bacteria</taxon>
        <taxon>Pseudomonadati</taxon>
        <taxon>Pseudomonadota</taxon>
        <taxon>Alphaproteobacteria</taxon>
        <taxon>Sphingomonadales</taxon>
        <taxon>Sphingomonadaceae</taxon>
        <taxon>Novosphingobium</taxon>
    </lineage>
</organism>
<dbReference type="SUPFAM" id="SSF53448">
    <property type="entry name" value="Nucleotide-diphospho-sugar transferases"/>
    <property type="match status" value="1"/>
</dbReference>
<gene>
    <name evidence="4" type="ORF">ACFFF7_10720</name>
</gene>
<keyword evidence="5" id="KW-1185">Reference proteome</keyword>
<name>A0ABV6PKH5_9SPHN</name>
<keyword evidence="2 4" id="KW-0548">Nucleotidyltransferase</keyword>
<dbReference type="PANTHER" id="PTHR42866:SF2">
    <property type="entry name" value="3-DEOXY-MANNO-OCTULOSONATE CYTIDYLYLTRANSFERASE, MITOCHONDRIAL"/>
    <property type="match status" value="1"/>
</dbReference>
<keyword evidence="1" id="KW-0808">Transferase</keyword>
<dbReference type="CDD" id="cd02517">
    <property type="entry name" value="CMP-KDO-Synthetase"/>
    <property type="match status" value="1"/>
</dbReference>
<reference evidence="4 5" key="1">
    <citation type="submission" date="2024-09" db="EMBL/GenBank/DDBJ databases">
        <authorList>
            <person name="Sun Q."/>
            <person name="Mori K."/>
        </authorList>
    </citation>
    <scope>NUCLEOTIDE SEQUENCE [LARGE SCALE GENOMIC DNA]</scope>
    <source>
        <strain evidence="4 5">NCAIM B.02537</strain>
    </source>
</reference>
<dbReference type="RefSeq" id="WP_379481345.1">
    <property type="nucleotide sequence ID" value="NZ_JBHLTL010000006.1"/>
</dbReference>
<dbReference type="Proteomes" id="UP001589943">
    <property type="component" value="Unassembled WGS sequence"/>
</dbReference>
<dbReference type="InterPro" id="IPR029044">
    <property type="entry name" value="Nucleotide-diphossugar_trans"/>
</dbReference>
<evidence type="ECO:0000313" key="4">
    <source>
        <dbReference type="EMBL" id="MFC0589887.1"/>
    </source>
</evidence>
<dbReference type="PANTHER" id="PTHR42866">
    <property type="entry name" value="3-DEOXY-MANNO-OCTULOSONATE CYTIDYLYLTRANSFERASE"/>
    <property type="match status" value="1"/>
</dbReference>